<evidence type="ECO:0000256" key="1">
    <source>
        <dbReference type="ARBA" id="ARBA00022821"/>
    </source>
</evidence>
<evidence type="ECO:0000313" key="4">
    <source>
        <dbReference type="Proteomes" id="UP001341281"/>
    </source>
</evidence>
<evidence type="ECO:0000259" key="2">
    <source>
        <dbReference type="Pfam" id="PF00931"/>
    </source>
</evidence>
<accession>A0AAQ3T646</accession>
<dbReference type="PANTHER" id="PTHR36766">
    <property type="entry name" value="PLANT BROAD-SPECTRUM MILDEW RESISTANCE PROTEIN RPW8"/>
    <property type="match status" value="1"/>
</dbReference>
<keyword evidence="4" id="KW-1185">Reference proteome</keyword>
<dbReference type="FunFam" id="1.10.8.430:FF:000003">
    <property type="entry name" value="Probable disease resistance protein At5g66910"/>
    <property type="match status" value="1"/>
</dbReference>
<dbReference type="InterPro" id="IPR027417">
    <property type="entry name" value="P-loop_NTPase"/>
</dbReference>
<dbReference type="GO" id="GO:0043531">
    <property type="term" value="F:ADP binding"/>
    <property type="evidence" value="ECO:0007669"/>
    <property type="project" value="InterPro"/>
</dbReference>
<dbReference type="Pfam" id="PF00931">
    <property type="entry name" value="NB-ARC"/>
    <property type="match status" value="1"/>
</dbReference>
<dbReference type="GO" id="GO:0006952">
    <property type="term" value="P:defense response"/>
    <property type="evidence" value="ECO:0007669"/>
    <property type="project" value="UniProtKB-KW"/>
</dbReference>
<keyword evidence="1" id="KW-0611">Plant defense</keyword>
<dbReference type="InterPro" id="IPR042197">
    <property type="entry name" value="Apaf_helical"/>
</dbReference>
<feature type="domain" description="NB-ARC" evidence="2">
    <location>
        <begin position="124"/>
        <end position="203"/>
    </location>
</feature>
<dbReference type="Proteomes" id="UP001341281">
    <property type="component" value="Chromosome 04"/>
</dbReference>
<dbReference type="PANTHER" id="PTHR36766:SF64">
    <property type="entry name" value="OS12G0206100 PROTEIN"/>
    <property type="match status" value="1"/>
</dbReference>
<dbReference type="Gene3D" id="3.40.50.300">
    <property type="entry name" value="P-loop containing nucleotide triphosphate hydrolases"/>
    <property type="match status" value="2"/>
</dbReference>
<dbReference type="Gene3D" id="1.10.8.430">
    <property type="entry name" value="Helical domain of apoptotic protease-activating factors"/>
    <property type="match status" value="1"/>
</dbReference>
<dbReference type="PRINTS" id="PR00364">
    <property type="entry name" value="DISEASERSIST"/>
</dbReference>
<name>A0AAQ3T646_PASNO</name>
<dbReference type="InterPro" id="IPR002182">
    <property type="entry name" value="NB-ARC"/>
</dbReference>
<dbReference type="AlphaFoldDB" id="A0AAQ3T646"/>
<dbReference type="EMBL" id="CP144748">
    <property type="protein sequence ID" value="WVZ67323.1"/>
    <property type="molecule type" value="Genomic_DNA"/>
</dbReference>
<dbReference type="SUPFAM" id="SSF52540">
    <property type="entry name" value="P-loop containing nucleoside triphosphate hydrolases"/>
    <property type="match status" value="1"/>
</dbReference>
<organism evidence="3 4">
    <name type="scientific">Paspalum notatum var. saurae</name>
    <dbReference type="NCBI Taxonomy" id="547442"/>
    <lineage>
        <taxon>Eukaryota</taxon>
        <taxon>Viridiplantae</taxon>
        <taxon>Streptophyta</taxon>
        <taxon>Embryophyta</taxon>
        <taxon>Tracheophyta</taxon>
        <taxon>Spermatophyta</taxon>
        <taxon>Magnoliopsida</taxon>
        <taxon>Liliopsida</taxon>
        <taxon>Poales</taxon>
        <taxon>Poaceae</taxon>
        <taxon>PACMAD clade</taxon>
        <taxon>Panicoideae</taxon>
        <taxon>Andropogonodae</taxon>
        <taxon>Paspaleae</taxon>
        <taxon>Paspalinae</taxon>
        <taxon>Paspalum</taxon>
    </lineage>
</organism>
<gene>
    <name evidence="3" type="ORF">U9M48_016419</name>
</gene>
<proteinExistence type="predicted"/>
<evidence type="ECO:0000313" key="3">
    <source>
        <dbReference type="EMBL" id="WVZ67323.1"/>
    </source>
</evidence>
<protein>
    <recommendedName>
        <fullName evidence="2">NB-ARC domain-containing protein</fullName>
    </recommendedName>
</protein>
<reference evidence="3 4" key="1">
    <citation type="submission" date="2024-02" db="EMBL/GenBank/DDBJ databases">
        <title>High-quality chromosome-scale genome assembly of Pensacola bahiagrass (Paspalum notatum Flugge var. saurae).</title>
        <authorList>
            <person name="Vega J.M."/>
            <person name="Podio M."/>
            <person name="Orjuela J."/>
            <person name="Siena L.A."/>
            <person name="Pessino S.C."/>
            <person name="Combes M.C."/>
            <person name="Mariac C."/>
            <person name="Albertini E."/>
            <person name="Pupilli F."/>
            <person name="Ortiz J.P.A."/>
            <person name="Leblanc O."/>
        </authorList>
    </citation>
    <scope>NUCLEOTIDE SEQUENCE [LARGE SCALE GENOMIC DNA]</scope>
    <source>
        <strain evidence="3">R1</strain>
        <tissue evidence="3">Leaf</tissue>
    </source>
</reference>
<sequence>MQALEFVEREETAAAAGSSSSLLGISGIPGVGKTTLLRFVRDSYSHDLSFNHVFFVGASTVGRLQHVLCVNIGFAPPPQMSDVVPSMAQVIFTCLKRKTLLLLDDARERLHLGPFVGRLQSKVMSSYLKPKTFLLLLDDVRESIDLAAVGLPMPLGHKQKVIFTTRDHQICTAMGCTTTTNTIEMKCLGEDDACKLFKDNVGEEIINAHPHIDHLANKMVAECRGLPKALCTLGRAMSTKKDVKEWRYAYDVLKTMRPPANEIQEMDDEDYSYLHRLEEALRDSFL</sequence>